<dbReference type="PANTHER" id="PTHR11527">
    <property type="entry name" value="HEAT-SHOCK PROTEIN 20 FAMILY MEMBER"/>
    <property type="match status" value="1"/>
</dbReference>
<evidence type="ECO:0000256" key="1">
    <source>
        <dbReference type="PROSITE-ProRule" id="PRU00285"/>
    </source>
</evidence>
<evidence type="ECO:0000259" key="3">
    <source>
        <dbReference type="PROSITE" id="PS01031"/>
    </source>
</evidence>
<dbReference type="Proteomes" id="UP001611339">
    <property type="component" value="Unassembled WGS sequence"/>
</dbReference>
<name>A0ABW7TXM5_9ACTN</name>
<sequence length="141" mass="15810">MLMRTDPFRELDRLTQRVFNGAQGPAAMPMDAWREDGAVWVKFDLPGVDADSLDLNVDKDVLTVRAERKPEIKEGAETVISERPSGTFSRQLFLGETLDTENIEATYDAGVLSLRIPIGEQARPRKIRIGTGKRADRELQP</sequence>
<dbReference type="InterPro" id="IPR008978">
    <property type="entry name" value="HSP20-like_chaperone"/>
</dbReference>
<organism evidence="4 5">
    <name type="scientific">Streptomyces litmocidini</name>
    <dbReference type="NCBI Taxonomy" id="67318"/>
    <lineage>
        <taxon>Bacteria</taxon>
        <taxon>Bacillati</taxon>
        <taxon>Actinomycetota</taxon>
        <taxon>Actinomycetes</taxon>
        <taxon>Kitasatosporales</taxon>
        <taxon>Streptomycetaceae</taxon>
        <taxon>Streptomyces</taxon>
    </lineage>
</organism>
<dbReference type="SUPFAM" id="SSF49764">
    <property type="entry name" value="HSP20-like chaperones"/>
    <property type="match status" value="1"/>
</dbReference>
<feature type="domain" description="SHSP" evidence="3">
    <location>
        <begin position="21"/>
        <end position="132"/>
    </location>
</feature>
<evidence type="ECO:0000256" key="2">
    <source>
        <dbReference type="RuleBase" id="RU003616"/>
    </source>
</evidence>
<dbReference type="InterPro" id="IPR031107">
    <property type="entry name" value="Small_HSP"/>
</dbReference>
<dbReference type="Gene3D" id="2.60.40.790">
    <property type="match status" value="1"/>
</dbReference>
<evidence type="ECO:0000313" key="5">
    <source>
        <dbReference type="Proteomes" id="UP001611339"/>
    </source>
</evidence>
<protein>
    <submittedName>
        <fullName evidence="4">Hsp20/alpha crystallin family protein</fullName>
    </submittedName>
</protein>
<evidence type="ECO:0000313" key="4">
    <source>
        <dbReference type="EMBL" id="MFI1712130.1"/>
    </source>
</evidence>
<dbReference type="PROSITE" id="PS01031">
    <property type="entry name" value="SHSP"/>
    <property type="match status" value="1"/>
</dbReference>
<reference evidence="4 5" key="1">
    <citation type="submission" date="2024-10" db="EMBL/GenBank/DDBJ databases">
        <title>The Natural Products Discovery Center: Release of the First 8490 Sequenced Strains for Exploring Actinobacteria Biosynthetic Diversity.</title>
        <authorList>
            <person name="Kalkreuter E."/>
            <person name="Kautsar S.A."/>
            <person name="Yang D."/>
            <person name="Bader C.D."/>
            <person name="Teijaro C.N."/>
            <person name="Fluegel L."/>
            <person name="Davis C.M."/>
            <person name="Simpson J.R."/>
            <person name="Lauterbach L."/>
            <person name="Steele A.D."/>
            <person name="Gui C."/>
            <person name="Meng S."/>
            <person name="Li G."/>
            <person name="Viehrig K."/>
            <person name="Ye F."/>
            <person name="Su P."/>
            <person name="Kiefer A.F."/>
            <person name="Nichols A."/>
            <person name="Cepeda A.J."/>
            <person name="Yan W."/>
            <person name="Fan B."/>
            <person name="Jiang Y."/>
            <person name="Adhikari A."/>
            <person name="Zheng C.-J."/>
            <person name="Schuster L."/>
            <person name="Cowan T.M."/>
            <person name="Smanski M.J."/>
            <person name="Chevrette M.G."/>
            <person name="De Carvalho L.P.S."/>
            <person name="Shen B."/>
        </authorList>
    </citation>
    <scope>NUCLEOTIDE SEQUENCE [LARGE SCALE GENOMIC DNA]</scope>
    <source>
        <strain evidence="4 5">NPDC020602</strain>
    </source>
</reference>
<gene>
    <name evidence="4" type="ORF">ACH407_00885</name>
</gene>
<keyword evidence="5" id="KW-1185">Reference proteome</keyword>
<dbReference type="EMBL" id="JBIRUI010000001">
    <property type="protein sequence ID" value="MFI1712130.1"/>
    <property type="molecule type" value="Genomic_DNA"/>
</dbReference>
<dbReference type="RefSeq" id="WP_398706416.1">
    <property type="nucleotide sequence ID" value="NZ_JBIRUI010000001.1"/>
</dbReference>
<dbReference type="Pfam" id="PF00011">
    <property type="entry name" value="HSP20"/>
    <property type="match status" value="1"/>
</dbReference>
<comment type="similarity">
    <text evidence="1 2">Belongs to the small heat shock protein (HSP20) family.</text>
</comment>
<accession>A0ABW7TXM5</accession>
<proteinExistence type="inferred from homology"/>
<dbReference type="InterPro" id="IPR002068">
    <property type="entry name" value="A-crystallin/Hsp20_dom"/>
</dbReference>
<comment type="caution">
    <text evidence="4">The sequence shown here is derived from an EMBL/GenBank/DDBJ whole genome shotgun (WGS) entry which is preliminary data.</text>
</comment>
<dbReference type="CDD" id="cd06464">
    <property type="entry name" value="ACD_sHsps-like"/>
    <property type="match status" value="1"/>
</dbReference>